<dbReference type="AlphaFoldDB" id="A0A811JQF4"/>
<keyword evidence="1" id="KW-0812">Transmembrane</keyword>
<dbReference type="OrthoDB" id="10543756at2759"/>
<dbReference type="EMBL" id="CAJFDH010000001">
    <property type="protein sequence ID" value="CAD5205601.1"/>
    <property type="molecule type" value="Genomic_DNA"/>
</dbReference>
<feature type="transmembrane region" description="Helical" evidence="1">
    <location>
        <begin position="52"/>
        <end position="76"/>
    </location>
</feature>
<feature type="transmembrane region" description="Helical" evidence="1">
    <location>
        <begin position="12"/>
        <end position="32"/>
    </location>
</feature>
<dbReference type="Proteomes" id="UP000783686">
    <property type="component" value="Unassembled WGS sequence"/>
</dbReference>
<comment type="caution">
    <text evidence="2">The sequence shown here is derived from an EMBL/GenBank/DDBJ whole genome shotgun (WGS) entry which is preliminary data.</text>
</comment>
<dbReference type="EMBL" id="CAJFCW020000001">
    <property type="protein sequence ID" value="CAG9078283.1"/>
    <property type="molecule type" value="Genomic_DNA"/>
</dbReference>
<protein>
    <recommendedName>
        <fullName evidence="4">G_PROTEIN_RECEP_F1_2 domain-containing protein</fullName>
    </recommendedName>
</protein>
<organism evidence="2 3">
    <name type="scientific">Bursaphelenchus okinawaensis</name>
    <dbReference type="NCBI Taxonomy" id="465554"/>
    <lineage>
        <taxon>Eukaryota</taxon>
        <taxon>Metazoa</taxon>
        <taxon>Ecdysozoa</taxon>
        <taxon>Nematoda</taxon>
        <taxon>Chromadorea</taxon>
        <taxon>Rhabditida</taxon>
        <taxon>Tylenchina</taxon>
        <taxon>Tylenchomorpha</taxon>
        <taxon>Aphelenchoidea</taxon>
        <taxon>Aphelenchoididae</taxon>
        <taxon>Bursaphelenchus</taxon>
    </lineage>
</organism>
<dbReference type="Proteomes" id="UP000614601">
    <property type="component" value="Unassembled WGS sequence"/>
</dbReference>
<proteinExistence type="predicted"/>
<evidence type="ECO:0000313" key="3">
    <source>
        <dbReference type="Proteomes" id="UP000614601"/>
    </source>
</evidence>
<evidence type="ECO:0000256" key="1">
    <source>
        <dbReference type="SAM" id="Phobius"/>
    </source>
</evidence>
<accession>A0A811JQF4</accession>
<feature type="transmembrane region" description="Helical" evidence="1">
    <location>
        <begin position="181"/>
        <end position="201"/>
    </location>
</feature>
<reference evidence="2" key="1">
    <citation type="submission" date="2020-09" db="EMBL/GenBank/DDBJ databases">
        <authorList>
            <person name="Kikuchi T."/>
        </authorList>
    </citation>
    <scope>NUCLEOTIDE SEQUENCE</scope>
    <source>
        <strain evidence="2">SH1</strain>
    </source>
</reference>
<evidence type="ECO:0008006" key="4">
    <source>
        <dbReference type="Google" id="ProtNLM"/>
    </source>
</evidence>
<keyword evidence="1" id="KW-1133">Transmembrane helix</keyword>
<feature type="transmembrane region" description="Helical" evidence="1">
    <location>
        <begin position="141"/>
        <end position="161"/>
    </location>
</feature>
<sequence>MQTYHKSFRQTFLYLNLMFNLSALCHPAAEFIEHYLWKECSSIYYCNIRLSILLAMSYIDFLSVYFMQLKFFILAFERLYAFRRRSVYEHLENRISAKIIGTVVFKNIGRILKYYRRKSQTLTESFEIKQTENINKIMWPVLKAGTILATTLSPAGLIIIHQAFCRSTVFWSSLYYTTMNLNYVLVALYAFFSTTYVYYNFGILGKTTLYKVEVLKDVTTVTAEHFSTLRAQWKSQ</sequence>
<keyword evidence="1" id="KW-0472">Membrane</keyword>
<evidence type="ECO:0000313" key="2">
    <source>
        <dbReference type="EMBL" id="CAD5205601.1"/>
    </source>
</evidence>
<name>A0A811JQF4_9BILA</name>
<keyword evidence="3" id="KW-1185">Reference proteome</keyword>
<gene>
    <name evidence="2" type="ORF">BOKJ2_LOCUS285</name>
</gene>